<reference evidence="2" key="1">
    <citation type="submission" date="2023-10" db="EMBL/GenBank/DDBJ databases">
        <title>Genome assembly of Pristionchus species.</title>
        <authorList>
            <person name="Yoshida K."/>
            <person name="Sommer R.J."/>
        </authorList>
    </citation>
    <scope>NUCLEOTIDE SEQUENCE</scope>
    <source>
        <strain evidence="2">RS5133</strain>
    </source>
</reference>
<feature type="non-terminal residue" evidence="2">
    <location>
        <position position="1"/>
    </location>
</feature>
<gene>
    <name evidence="2" type="ORF">PFISCL1PPCAC_17344</name>
</gene>
<feature type="transmembrane region" description="Helical" evidence="1">
    <location>
        <begin position="15"/>
        <end position="32"/>
    </location>
</feature>
<keyword evidence="3" id="KW-1185">Reference proteome</keyword>
<comment type="caution">
    <text evidence="2">The sequence shown here is derived from an EMBL/GenBank/DDBJ whole genome shotgun (WGS) entry which is preliminary data.</text>
</comment>
<evidence type="ECO:0000256" key="1">
    <source>
        <dbReference type="SAM" id="Phobius"/>
    </source>
</evidence>
<keyword evidence="1" id="KW-1133">Transmembrane helix</keyword>
<proteinExistence type="predicted"/>
<protein>
    <recommendedName>
        <fullName evidence="4">G protein-coupled receptor</fullName>
    </recommendedName>
</protein>
<accession>A0AAV5W2J2</accession>
<feature type="transmembrane region" description="Helical" evidence="1">
    <location>
        <begin position="117"/>
        <end position="137"/>
    </location>
</feature>
<evidence type="ECO:0000313" key="3">
    <source>
        <dbReference type="Proteomes" id="UP001432322"/>
    </source>
</evidence>
<dbReference type="AlphaFoldDB" id="A0AAV5W2J2"/>
<keyword evidence="1" id="KW-0472">Membrane</keyword>
<evidence type="ECO:0000313" key="2">
    <source>
        <dbReference type="EMBL" id="GMT26047.1"/>
    </source>
</evidence>
<sequence>VVNVYYSIVFPRAHFSQLLNATTIAFIVRFLLRISTEPKIRSLEEGRAVGMLCIIEMGFLLRDGGGAKLGLCLGSLCLDGLLGAGWAAARLLGSPLDAEIAGWRRCQIEVQWLQNRLLLTLVHFLLSLLLLLLHNYFDDRSRFHRWFQIFGRCLVRLLILFCR</sequence>
<dbReference type="Proteomes" id="UP001432322">
    <property type="component" value="Unassembled WGS sequence"/>
</dbReference>
<organism evidence="2 3">
    <name type="scientific">Pristionchus fissidentatus</name>
    <dbReference type="NCBI Taxonomy" id="1538716"/>
    <lineage>
        <taxon>Eukaryota</taxon>
        <taxon>Metazoa</taxon>
        <taxon>Ecdysozoa</taxon>
        <taxon>Nematoda</taxon>
        <taxon>Chromadorea</taxon>
        <taxon>Rhabditida</taxon>
        <taxon>Rhabditina</taxon>
        <taxon>Diplogasteromorpha</taxon>
        <taxon>Diplogasteroidea</taxon>
        <taxon>Neodiplogasteridae</taxon>
        <taxon>Pristionchus</taxon>
    </lineage>
</organism>
<name>A0AAV5W2J2_9BILA</name>
<dbReference type="EMBL" id="BTSY01000004">
    <property type="protein sequence ID" value="GMT26047.1"/>
    <property type="molecule type" value="Genomic_DNA"/>
</dbReference>
<evidence type="ECO:0008006" key="4">
    <source>
        <dbReference type="Google" id="ProtNLM"/>
    </source>
</evidence>
<keyword evidence="1" id="KW-0812">Transmembrane</keyword>